<feature type="compositionally biased region" description="Basic and acidic residues" evidence="2">
    <location>
        <begin position="7"/>
        <end position="16"/>
    </location>
</feature>
<evidence type="ECO:0000256" key="2">
    <source>
        <dbReference type="SAM" id="MobiDB-lite"/>
    </source>
</evidence>
<evidence type="ECO:0000256" key="1">
    <source>
        <dbReference type="ARBA" id="ARBA00006068"/>
    </source>
</evidence>
<dbReference type="PANTHER" id="PTHR33392">
    <property type="entry name" value="POLYISOPRENYL-TEICHOIC ACID--PEPTIDOGLYCAN TEICHOIC ACID TRANSFERASE TAGU"/>
    <property type="match status" value="1"/>
</dbReference>
<feature type="region of interest" description="Disordered" evidence="2">
    <location>
        <begin position="508"/>
        <end position="532"/>
    </location>
</feature>
<protein>
    <submittedName>
        <fullName evidence="5">LytR family transcriptional regulator</fullName>
    </submittedName>
</protein>
<comment type="similarity">
    <text evidence="1">Belongs to the LytR/CpsA/Psr (LCP) family.</text>
</comment>
<feature type="domain" description="Cell envelope-related transcriptional attenuator" evidence="4">
    <location>
        <begin position="230"/>
        <end position="406"/>
    </location>
</feature>
<feature type="compositionally biased region" description="Basic residues" evidence="2">
    <location>
        <begin position="142"/>
        <end position="151"/>
    </location>
</feature>
<organism evidence="5 6">
    <name type="scientific">Pseudobutyrivibrio ruminis</name>
    <dbReference type="NCBI Taxonomy" id="46206"/>
    <lineage>
        <taxon>Bacteria</taxon>
        <taxon>Bacillati</taxon>
        <taxon>Bacillota</taxon>
        <taxon>Clostridia</taxon>
        <taxon>Lachnospirales</taxon>
        <taxon>Lachnospiraceae</taxon>
        <taxon>Pseudobutyrivibrio</taxon>
    </lineage>
</organism>
<gene>
    <name evidence="5" type="ORF">E7272_04110</name>
</gene>
<feature type="transmembrane region" description="Helical" evidence="3">
    <location>
        <begin position="159"/>
        <end position="178"/>
    </location>
</feature>
<evidence type="ECO:0000256" key="3">
    <source>
        <dbReference type="SAM" id="Phobius"/>
    </source>
</evidence>
<dbReference type="AlphaFoldDB" id="A0A927UAZ1"/>
<dbReference type="Gene3D" id="3.40.630.190">
    <property type="entry name" value="LCP protein"/>
    <property type="match status" value="1"/>
</dbReference>
<sequence length="532" mass="58991">MSNFEDYDLRHGEGTGRRRPANRPSGRPSGSRPNGSRPVNRNGHSSRPSGYSNHSMDLDDEIELYEYDSQYGFEEDDMPARRSASSSARRASASRSGRPGGSRPSGRPGNHSGSHAGSSRKPASKSSAKDSRDARTAAARGGARRPAGKNAKKKKMKRTIFVVEIAVLLVILIVFFFWSKFGKVNWDNINMSELENDSLDAETKEVLSQYTTLALFGVDNRSNGNLDSGNSDTIILVSINNDTKEVKMVSVQRDTYLQVEDDKYRKCNYAYNHGGVETAIEMLNKNLDLNISGYVSVDFYAVAKVVDDLGGLDLEVTQKMIDTNNPETGQNALAGYIAEVENVLKYYPNKDEYWDRNDCYFDKPGVYHMNGAQVVGYCRNRYAVDNDYGRAENQRTVIKLLIEKAKKANIAQLNKICDDVFPEISTSLSLGQCVGMATAVKDYEVTNSAGFPFALKTKTISKKIGSVVVPCTLTSNVVTLHEFLYNQENYDATDDVVDKISDYIQNETGFSESSAEINQTPDMSSSDEKEKK</sequence>
<name>A0A927UAZ1_9FIRM</name>
<keyword evidence="3" id="KW-0812">Transmembrane</keyword>
<dbReference type="InterPro" id="IPR004474">
    <property type="entry name" value="LytR_CpsA_psr"/>
</dbReference>
<dbReference type="EMBL" id="SVER01000008">
    <property type="protein sequence ID" value="MBE5919009.1"/>
    <property type="molecule type" value="Genomic_DNA"/>
</dbReference>
<dbReference type="PANTHER" id="PTHR33392:SF6">
    <property type="entry name" value="POLYISOPRENYL-TEICHOIC ACID--PEPTIDOGLYCAN TEICHOIC ACID TRANSFERASE TAGU"/>
    <property type="match status" value="1"/>
</dbReference>
<feature type="compositionally biased region" description="Polar residues" evidence="2">
    <location>
        <begin position="42"/>
        <end position="55"/>
    </location>
</feature>
<proteinExistence type="inferred from homology"/>
<evidence type="ECO:0000259" key="4">
    <source>
        <dbReference type="Pfam" id="PF03816"/>
    </source>
</evidence>
<accession>A0A927UAZ1</accession>
<feature type="region of interest" description="Disordered" evidence="2">
    <location>
        <begin position="1"/>
        <end position="151"/>
    </location>
</feature>
<keyword evidence="3" id="KW-0472">Membrane</keyword>
<feature type="compositionally biased region" description="Low complexity" evidence="2">
    <location>
        <begin position="22"/>
        <end position="38"/>
    </location>
</feature>
<dbReference type="InterPro" id="IPR050922">
    <property type="entry name" value="LytR/CpsA/Psr_CW_biosynth"/>
</dbReference>
<keyword evidence="3" id="KW-1133">Transmembrane helix</keyword>
<dbReference type="Proteomes" id="UP000766246">
    <property type="component" value="Unassembled WGS sequence"/>
</dbReference>
<reference evidence="5" key="1">
    <citation type="submission" date="2019-04" db="EMBL/GenBank/DDBJ databases">
        <title>Evolution of Biomass-Degrading Anaerobic Consortia Revealed by Metagenomics.</title>
        <authorList>
            <person name="Peng X."/>
        </authorList>
    </citation>
    <scope>NUCLEOTIDE SEQUENCE</scope>
    <source>
        <strain evidence="5">SIG311</strain>
    </source>
</reference>
<comment type="caution">
    <text evidence="5">The sequence shown here is derived from an EMBL/GenBank/DDBJ whole genome shotgun (WGS) entry which is preliminary data.</text>
</comment>
<feature type="compositionally biased region" description="Low complexity" evidence="2">
    <location>
        <begin position="81"/>
        <end position="109"/>
    </location>
</feature>
<dbReference type="Pfam" id="PF03816">
    <property type="entry name" value="LytR_cpsA_psr"/>
    <property type="match status" value="1"/>
</dbReference>
<dbReference type="NCBIfam" id="TIGR00350">
    <property type="entry name" value="lytR_cpsA_psr"/>
    <property type="match status" value="1"/>
</dbReference>
<evidence type="ECO:0000313" key="6">
    <source>
        <dbReference type="Proteomes" id="UP000766246"/>
    </source>
</evidence>
<feature type="compositionally biased region" description="Polar residues" evidence="2">
    <location>
        <begin position="508"/>
        <end position="524"/>
    </location>
</feature>
<evidence type="ECO:0000313" key="5">
    <source>
        <dbReference type="EMBL" id="MBE5919009.1"/>
    </source>
</evidence>